<feature type="region of interest" description="Disordered" evidence="1">
    <location>
        <begin position="39"/>
        <end position="133"/>
    </location>
</feature>
<feature type="compositionally biased region" description="Acidic residues" evidence="1">
    <location>
        <begin position="103"/>
        <end position="112"/>
    </location>
</feature>
<keyword evidence="3" id="KW-1185">Reference proteome</keyword>
<dbReference type="Proteomes" id="UP000282613">
    <property type="component" value="Unassembled WGS sequence"/>
</dbReference>
<dbReference type="EMBL" id="UYRS01000049">
    <property type="protein sequence ID" value="VDK20840.1"/>
    <property type="molecule type" value="Genomic_DNA"/>
</dbReference>
<organism evidence="4">
    <name type="scientific">Taenia asiatica</name>
    <name type="common">Asian tapeworm</name>
    <dbReference type="NCBI Taxonomy" id="60517"/>
    <lineage>
        <taxon>Eukaryota</taxon>
        <taxon>Metazoa</taxon>
        <taxon>Spiralia</taxon>
        <taxon>Lophotrochozoa</taxon>
        <taxon>Platyhelminthes</taxon>
        <taxon>Cestoda</taxon>
        <taxon>Eucestoda</taxon>
        <taxon>Cyclophyllidea</taxon>
        <taxon>Taeniidae</taxon>
        <taxon>Taenia</taxon>
    </lineage>
</organism>
<feature type="compositionally biased region" description="Polar residues" evidence="1">
    <location>
        <begin position="114"/>
        <end position="127"/>
    </location>
</feature>
<evidence type="ECO:0000313" key="3">
    <source>
        <dbReference type="Proteomes" id="UP000282613"/>
    </source>
</evidence>
<sequence>MNDKSERSTNIISKVTRQQVVNKLHAKVDSIIQSLENESLKQEEDAVREVVKEEGTDNKFVEAEASSQGEVASSVGVRDGPAGGIELSKQNEYIAEGEKEKEEEKEEEEVETESQSVEAATSDQSAVPSKVEWEDVSAVKHESLERDEVSFEEAKAVVILRKMGKEDKL</sequence>
<reference evidence="2 3" key="2">
    <citation type="submission" date="2018-11" db="EMBL/GenBank/DDBJ databases">
        <authorList>
            <consortium name="Pathogen Informatics"/>
        </authorList>
    </citation>
    <scope>NUCLEOTIDE SEQUENCE [LARGE SCALE GENOMIC DNA]</scope>
</reference>
<protein>
    <submittedName>
        <fullName evidence="2 4">Uncharacterized protein</fullName>
    </submittedName>
</protein>
<gene>
    <name evidence="2" type="ORF">TASK_LOCUS389</name>
</gene>
<dbReference type="WBParaSite" id="TASK_0000038801-mRNA-1">
    <property type="protein sequence ID" value="TASK_0000038801-mRNA-1"/>
    <property type="gene ID" value="TASK_0000038801"/>
</dbReference>
<evidence type="ECO:0000313" key="4">
    <source>
        <dbReference type="WBParaSite" id="TASK_0000038801-mRNA-1"/>
    </source>
</evidence>
<feature type="compositionally biased region" description="Basic and acidic residues" evidence="1">
    <location>
        <begin position="39"/>
        <end position="62"/>
    </location>
</feature>
<accession>A0A0R3VT46</accession>
<evidence type="ECO:0000256" key="1">
    <source>
        <dbReference type="SAM" id="MobiDB-lite"/>
    </source>
</evidence>
<name>A0A0R3VT46_TAEAS</name>
<reference evidence="4" key="1">
    <citation type="submission" date="2017-02" db="UniProtKB">
        <authorList>
            <consortium name="WormBaseParasite"/>
        </authorList>
    </citation>
    <scope>IDENTIFICATION</scope>
</reference>
<proteinExistence type="predicted"/>
<dbReference type="AlphaFoldDB" id="A0A0R3VT46"/>
<evidence type="ECO:0000313" key="2">
    <source>
        <dbReference type="EMBL" id="VDK20840.1"/>
    </source>
</evidence>